<comment type="similarity">
    <text evidence="2">Belongs to the oxidase-dependent Fe transporter (OFeT) (TC 9.A.10.1) family.</text>
</comment>
<evidence type="ECO:0000256" key="7">
    <source>
        <dbReference type="SAM" id="MobiDB-lite"/>
    </source>
</evidence>
<keyword evidence="9" id="KW-0732">Signal</keyword>
<evidence type="ECO:0000256" key="9">
    <source>
        <dbReference type="SAM" id="SignalP"/>
    </source>
</evidence>
<feature type="region of interest" description="Disordered" evidence="7">
    <location>
        <begin position="53"/>
        <end position="107"/>
    </location>
</feature>
<proteinExistence type="inferred from homology"/>
<dbReference type="EMBL" id="SSOP01000178">
    <property type="protein sequence ID" value="KAB5590320.1"/>
    <property type="molecule type" value="Genomic_DNA"/>
</dbReference>
<feature type="compositionally biased region" description="Low complexity" evidence="7">
    <location>
        <begin position="96"/>
        <end position="107"/>
    </location>
</feature>
<keyword evidence="3" id="KW-0410">Iron transport</keyword>
<sequence length="440" mass="47366">MAKNLFSVPIFFILLRESLEASIIVSVLLSIVEQIVNPPTPIRSISSDALATAGAPPGRSNAHVPGSSSAEDSGIVTPGSQAKDVQPYEQHEDDAASTSHSSTAAGEAGEIRRSELLRRLRWQIILGAGSGLLLALVIGAAFIAVWFIKVVDLFSAAEEIWEGVFCLIAFVTSSLEERPTDHEKLNRSILILVMGLAMLRMDRAKAKWRTKLAHAFTAKQESDPEVHGGKAGVRMLFMLPFVTVLREGLEAVVFVGGVSLGQPASSIPLAALSGLVLGLIVGYLIYASSSRTRLSAFLIASTSLLLLIGAGLMSKSVGAFERHRFNVMVGGDVAEAGDGPGSFDVVGNIWHLDCCNPENKLDARGWAVLNAILGWSNNGSIGTVCSYIAYWLIAIIALVRMKHKEGRTDVVDKFMDTTKISRFRDAIRQRNARRSEEPSS</sequence>
<keyword evidence="4 8" id="KW-0812">Transmembrane</keyword>
<dbReference type="Pfam" id="PF03239">
    <property type="entry name" value="FTR1"/>
    <property type="match status" value="2"/>
</dbReference>
<evidence type="ECO:0000256" key="6">
    <source>
        <dbReference type="ARBA" id="ARBA00023136"/>
    </source>
</evidence>
<dbReference type="Proteomes" id="UP000383932">
    <property type="component" value="Unassembled WGS sequence"/>
</dbReference>
<feature type="transmembrane region" description="Helical" evidence="8">
    <location>
        <begin position="266"/>
        <end position="287"/>
    </location>
</feature>
<dbReference type="InterPro" id="IPR004923">
    <property type="entry name" value="FTR1/Fip1/EfeU"/>
</dbReference>
<keyword evidence="3" id="KW-0408">Iron</keyword>
<feature type="transmembrane region" description="Helical" evidence="8">
    <location>
        <begin position="294"/>
        <end position="313"/>
    </location>
</feature>
<evidence type="ECO:0000256" key="2">
    <source>
        <dbReference type="ARBA" id="ARBA00008333"/>
    </source>
</evidence>
<evidence type="ECO:0000256" key="5">
    <source>
        <dbReference type="ARBA" id="ARBA00022989"/>
    </source>
</evidence>
<evidence type="ECO:0000256" key="1">
    <source>
        <dbReference type="ARBA" id="ARBA00004141"/>
    </source>
</evidence>
<evidence type="ECO:0000256" key="4">
    <source>
        <dbReference type="ARBA" id="ARBA00022692"/>
    </source>
</evidence>
<dbReference type="PANTHER" id="PTHR31632">
    <property type="entry name" value="IRON TRANSPORTER FTH1"/>
    <property type="match status" value="1"/>
</dbReference>
<evidence type="ECO:0000256" key="3">
    <source>
        <dbReference type="ARBA" id="ARBA00022496"/>
    </source>
</evidence>
<keyword evidence="3" id="KW-0813">Transport</keyword>
<comment type="caution">
    <text evidence="10">The sequence shown here is derived from an EMBL/GenBank/DDBJ whole genome shotgun (WGS) entry which is preliminary data.</text>
</comment>
<dbReference type="GO" id="GO:0033573">
    <property type="term" value="C:high-affinity iron permease complex"/>
    <property type="evidence" value="ECO:0007669"/>
    <property type="project" value="InterPro"/>
</dbReference>
<name>A0A5N5QEZ0_9AGAM</name>
<feature type="transmembrane region" description="Helical" evidence="8">
    <location>
        <begin position="122"/>
        <end position="148"/>
    </location>
</feature>
<evidence type="ECO:0000256" key="8">
    <source>
        <dbReference type="SAM" id="Phobius"/>
    </source>
</evidence>
<feature type="signal peptide" evidence="9">
    <location>
        <begin position="1"/>
        <end position="21"/>
    </location>
</feature>
<dbReference type="GO" id="GO:0015093">
    <property type="term" value="F:ferrous iron transmembrane transporter activity"/>
    <property type="evidence" value="ECO:0007669"/>
    <property type="project" value="TreeGrafter"/>
</dbReference>
<organism evidence="10 11">
    <name type="scientific">Ceratobasidium theobromae</name>
    <dbReference type="NCBI Taxonomy" id="1582974"/>
    <lineage>
        <taxon>Eukaryota</taxon>
        <taxon>Fungi</taxon>
        <taxon>Dikarya</taxon>
        <taxon>Basidiomycota</taxon>
        <taxon>Agaricomycotina</taxon>
        <taxon>Agaricomycetes</taxon>
        <taxon>Cantharellales</taxon>
        <taxon>Ceratobasidiaceae</taxon>
        <taxon>Ceratobasidium</taxon>
    </lineage>
</organism>
<comment type="subcellular location">
    <subcellularLocation>
        <location evidence="1">Membrane</location>
        <topology evidence="1">Multi-pass membrane protein</topology>
    </subcellularLocation>
</comment>
<dbReference type="OrthoDB" id="4364at2759"/>
<dbReference type="PANTHER" id="PTHR31632:SF2">
    <property type="entry name" value="PLASMA MEMBRANE IRON PERMEASE"/>
    <property type="match status" value="1"/>
</dbReference>
<accession>A0A5N5QEZ0</accession>
<keyword evidence="3" id="KW-0406">Ion transport</keyword>
<dbReference type="AlphaFoldDB" id="A0A5N5QEZ0"/>
<reference evidence="10 11" key="1">
    <citation type="journal article" date="2019" name="Fungal Biol. Biotechnol.">
        <title>Draft genome sequence of fastidious pathogen Ceratobasidium theobromae, which causes vascular-streak dieback in Theobroma cacao.</title>
        <authorList>
            <person name="Ali S.S."/>
            <person name="Asman A."/>
            <person name="Shao J."/>
            <person name="Firmansyah A.P."/>
            <person name="Susilo A.W."/>
            <person name="Rosmana A."/>
            <person name="McMahon P."/>
            <person name="Junaid M."/>
            <person name="Guest D."/>
            <person name="Kheng T.Y."/>
            <person name="Meinhardt L.W."/>
            <person name="Bailey B.A."/>
        </authorList>
    </citation>
    <scope>NUCLEOTIDE SEQUENCE [LARGE SCALE GENOMIC DNA]</scope>
    <source>
        <strain evidence="10 11">CT2</strain>
    </source>
</reference>
<keyword evidence="5 8" id="KW-1133">Transmembrane helix</keyword>
<evidence type="ECO:0000313" key="11">
    <source>
        <dbReference type="Proteomes" id="UP000383932"/>
    </source>
</evidence>
<evidence type="ECO:0000313" key="10">
    <source>
        <dbReference type="EMBL" id="KAB5590320.1"/>
    </source>
</evidence>
<gene>
    <name evidence="10" type="ORF">CTheo_6235</name>
</gene>
<feature type="chain" id="PRO_5024366656" evidence="9">
    <location>
        <begin position="22"/>
        <end position="440"/>
    </location>
</feature>
<protein>
    <submittedName>
        <fullName evidence="10">Iron permease FTR1</fullName>
    </submittedName>
</protein>
<feature type="transmembrane region" description="Helical" evidence="8">
    <location>
        <begin position="379"/>
        <end position="399"/>
    </location>
</feature>
<keyword evidence="6 8" id="KW-0472">Membrane</keyword>
<keyword evidence="11" id="KW-1185">Reference proteome</keyword>